<dbReference type="AlphaFoldDB" id="B7PYH2"/>
<gene>
    <name evidence="8" type="ORF">IscW_ISCW010310</name>
</gene>
<evidence type="ECO:0000256" key="4">
    <source>
        <dbReference type="ARBA" id="ARBA00023157"/>
    </source>
</evidence>
<dbReference type="GO" id="GO:0106435">
    <property type="term" value="F:carboxylesterase activity"/>
    <property type="evidence" value="ECO:0007669"/>
    <property type="project" value="UniProtKB-EC"/>
</dbReference>
<dbReference type="VEuPathDB" id="VectorBase:ISCI010310"/>
<dbReference type="PRINTS" id="PR00878">
    <property type="entry name" value="CHOLNESTRASE"/>
</dbReference>
<dbReference type="ESTHER" id="ixosc-b7pyh2">
    <property type="family name" value="Cholinesterase-like"/>
</dbReference>
<evidence type="ECO:0000313" key="9">
    <source>
        <dbReference type="EnsemblMetazoa" id="ISCW010310-PA"/>
    </source>
</evidence>
<dbReference type="VEuPathDB" id="VectorBase:ISCP_027390"/>
<dbReference type="EMBL" id="DS819927">
    <property type="protein sequence ID" value="EEC11644.1"/>
    <property type="molecule type" value="Genomic_DNA"/>
</dbReference>
<organism>
    <name type="scientific">Ixodes scapularis</name>
    <name type="common">Black-legged tick</name>
    <name type="synonym">Deer tick</name>
    <dbReference type="NCBI Taxonomy" id="6945"/>
    <lineage>
        <taxon>Eukaryota</taxon>
        <taxon>Metazoa</taxon>
        <taxon>Ecdysozoa</taxon>
        <taxon>Arthropoda</taxon>
        <taxon>Chelicerata</taxon>
        <taxon>Arachnida</taxon>
        <taxon>Acari</taxon>
        <taxon>Parasitiformes</taxon>
        <taxon>Ixodida</taxon>
        <taxon>Ixodoidea</taxon>
        <taxon>Ixodidae</taxon>
        <taxon>Ixodinae</taxon>
        <taxon>Ixodes</taxon>
    </lineage>
</organism>
<evidence type="ECO:0000313" key="10">
    <source>
        <dbReference type="Proteomes" id="UP000001555"/>
    </source>
</evidence>
<dbReference type="InterPro" id="IPR029058">
    <property type="entry name" value="AB_hydrolase_fold"/>
</dbReference>
<dbReference type="InterPro" id="IPR002018">
    <property type="entry name" value="CarbesteraseB"/>
</dbReference>
<protein>
    <submittedName>
        <fullName evidence="8 9">Acetylcholinesterase, putative</fullName>
        <ecNumber evidence="8">3.1.1.1</ecNumber>
    </submittedName>
</protein>
<dbReference type="PANTHER" id="PTHR43918:SF4">
    <property type="entry name" value="CARBOXYLIC ESTER HYDROLASE"/>
    <property type="match status" value="1"/>
</dbReference>
<feature type="domain" description="Carboxylesterase type B" evidence="7">
    <location>
        <begin position="7"/>
        <end position="500"/>
    </location>
</feature>
<keyword evidence="3 8" id="KW-0378">Hydrolase</keyword>
<comment type="similarity">
    <text evidence="1">Belongs to the type-B carboxylesterase/lipase family.</text>
</comment>
<dbReference type="GO" id="GO:0005615">
    <property type="term" value="C:extracellular space"/>
    <property type="evidence" value="ECO:0000318"/>
    <property type="project" value="GO_Central"/>
</dbReference>
<dbReference type="InParanoid" id="B7PYH2"/>
<dbReference type="Proteomes" id="UP000001555">
    <property type="component" value="Unassembled WGS sequence"/>
</dbReference>
<proteinExistence type="inferred from homology"/>
<dbReference type="PANTHER" id="PTHR43918">
    <property type="entry name" value="ACETYLCHOLINESTERASE"/>
    <property type="match status" value="1"/>
</dbReference>
<evidence type="ECO:0000256" key="3">
    <source>
        <dbReference type="ARBA" id="ARBA00022801"/>
    </source>
</evidence>
<keyword evidence="2" id="KW-0719">Serine esterase</keyword>
<dbReference type="EnsemblMetazoa" id="ISCW010310-RA">
    <property type="protein sequence ID" value="ISCW010310-PA"/>
    <property type="gene ID" value="ISCW010310"/>
</dbReference>
<dbReference type="HOGENOM" id="CLU_006586_13_0_1"/>
<evidence type="ECO:0000313" key="8">
    <source>
        <dbReference type="EMBL" id="EEC11644.1"/>
    </source>
</evidence>
<dbReference type="VEuPathDB" id="VectorBase:ISCW010310"/>
<dbReference type="GO" id="GO:0003990">
    <property type="term" value="F:acetylcholinesterase activity"/>
    <property type="evidence" value="ECO:0000318"/>
    <property type="project" value="GO_Central"/>
</dbReference>
<reference evidence="8 10" key="1">
    <citation type="submission" date="2008-03" db="EMBL/GenBank/DDBJ databases">
        <title>Annotation of Ixodes scapularis.</title>
        <authorList>
            <consortium name="Ixodes scapularis Genome Project Consortium"/>
            <person name="Caler E."/>
            <person name="Hannick L.I."/>
            <person name="Bidwell S."/>
            <person name="Joardar V."/>
            <person name="Thiagarajan M."/>
            <person name="Amedeo P."/>
            <person name="Galinsky K.J."/>
            <person name="Schobel S."/>
            <person name="Inman J."/>
            <person name="Hostetler J."/>
            <person name="Miller J."/>
            <person name="Hammond M."/>
            <person name="Megy K."/>
            <person name="Lawson D."/>
            <person name="Kodira C."/>
            <person name="Sutton G."/>
            <person name="Meyer J."/>
            <person name="Hill C.A."/>
            <person name="Birren B."/>
            <person name="Nene V."/>
            <person name="Collins F."/>
            <person name="Alarcon-Chaidez F."/>
            <person name="Wikel S."/>
            <person name="Strausberg R."/>
        </authorList>
    </citation>
    <scope>NUCLEOTIDE SEQUENCE [LARGE SCALE GENOMIC DNA]</scope>
    <source>
        <strain evidence="10">Wikel</strain>
        <strain evidence="8">Wikel colony</strain>
    </source>
</reference>
<evidence type="ECO:0000256" key="6">
    <source>
        <dbReference type="ARBA" id="ARBA00048484"/>
    </source>
</evidence>
<evidence type="ECO:0000256" key="2">
    <source>
        <dbReference type="ARBA" id="ARBA00022487"/>
    </source>
</evidence>
<dbReference type="GO" id="GO:0019695">
    <property type="term" value="P:choline metabolic process"/>
    <property type="evidence" value="ECO:0000318"/>
    <property type="project" value="GO_Central"/>
</dbReference>
<evidence type="ECO:0000259" key="7">
    <source>
        <dbReference type="Pfam" id="PF00135"/>
    </source>
</evidence>
<reference evidence="9" key="2">
    <citation type="submission" date="2020-05" db="UniProtKB">
        <authorList>
            <consortium name="EnsemblMetazoa"/>
        </authorList>
    </citation>
    <scope>IDENTIFICATION</scope>
    <source>
        <strain evidence="9">wikel</strain>
    </source>
</reference>
<keyword evidence="10" id="KW-1185">Reference proteome</keyword>
<dbReference type="Gene3D" id="3.40.50.1820">
    <property type="entry name" value="alpha/beta hydrolase"/>
    <property type="match status" value="1"/>
</dbReference>
<evidence type="ECO:0000256" key="1">
    <source>
        <dbReference type="ARBA" id="ARBA00005964"/>
    </source>
</evidence>
<evidence type="ECO:0000256" key="5">
    <source>
        <dbReference type="ARBA" id="ARBA00023180"/>
    </source>
</evidence>
<accession>B7PYH2</accession>
<dbReference type="GO" id="GO:0005886">
    <property type="term" value="C:plasma membrane"/>
    <property type="evidence" value="ECO:0000318"/>
    <property type="project" value="GO_Central"/>
</dbReference>
<dbReference type="GO" id="GO:0006581">
    <property type="term" value="P:acetylcholine catabolic process"/>
    <property type="evidence" value="ECO:0000318"/>
    <property type="project" value="GO_Central"/>
</dbReference>
<dbReference type="OrthoDB" id="408631at2759"/>
<keyword evidence="5" id="KW-0325">Glycoprotein</keyword>
<sequence>MLRSRARIVKTNTGDVQAVSLKALNTTVYGFFGIPYARPPIGALRFSVTQRAAPWEGVHSETSGARCFQDAHQEYFGMTSSKSYEEDCLLMDVYVPASRISGRPKAIVVVLHGGSFQTGSNRDGLYDGRFLAAAGDVIVAVPNYRLNVFGFWRSYQADAPGNQGLWDQLFAIQWMNANAKAFGGRSGSLTILGIDSGAVSAGLHLLSPVSRQYFSRVIMQGGSPFRVGEFHPFAEAEERRSLVNSVCKKSFSNDSDELHEELINTLECLRNVSVTTLLDTLGDFNGVQGRMFGPSYSQNTTDDPFSIPEILDIRGERSENSGTLSNKDLLIGYSVNEGEYFLNRFFQGWSLTSASHFPRSFIQIFLDRLVLHYFSMPRLNEVRKFYFDRNSSNVDAYLQATAFLGDVNVLCPAKLMADHVSRMGGNVYMYELNYNMKALLTVSDAPPTSHSSDWLGATHYADAILSMGALFGGERQGKASDALDTSLRLMGKWAAFARSG</sequence>
<dbReference type="SUPFAM" id="SSF53474">
    <property type="entry name" value="alpha/beta-Hydrolases"/>
    <property type="match status" value="1"/>
</dbReference>
<dbReference type="EC" id="3.1.1.1" evidence="8"/>
<dbReference type="STRING" id="6945.B7PYH2"/>
<keyword evidence="4" id="KW-1015">Disulfide bond</keyword>
<dbReference type="EMBL" id="ABJB010249492">
    <property type="status" value="NOT_ANNOTATED_CDS"/>
    <property type="molecule type" value="Genomic_DNA"/>
</dbReference>
<dbReference type="Pfam" id="PF00135">
    <property type="entry name" value="COesterase"/>
    <property type="match status" value="1"/>
</dbReference>
<dbReference type="PaxDb" id="6945-B7PYH2"/>
<dbReference type="InterPro" id="IPR050654">
    <property type="entry name" value="AChE-related_enzymes"/>
</dbReference>
<dbReference type="InterPro" id="IPR000997">
    <property type="entry name" value="Cholinesterase"/>
</dbReference>
<comment type="catalytic activity">
    <reaction evidence="6">
        <text>acetylcholine + H2O = choline + acetate + H(+)</text>
        <dbReference type="Rhea" id="RHEA:17561"/>
        <dbReference type="ChEBI" id="CHEBI:15354"/>
        <dbReference type="ChEBI" id="CHEBI:15355"/>
        <dbReference type="ChEBI" id="CHEBI:15377"/>
        <dbReference type="ChEBI" id="CHEBI:15378"/>
        <dbReference type="ChEBI" id="CHEBI:30089"/>
        <dbReference type="EC" id="3.1.1.7"/>
    </reaction>
</comment>
<name>B7PYH2_IXOSC</name>